<dbReference type="PANTHER" id="PTHR45931">
    <property type="entry name" value="SI:CH211-59O9.10"/>
    <property type="match status" value="1"/>
</dbReference>
<feature type="domain" description="RING-type" evidence="5">
    <location>
        <begin position="162"/>
        <end position="204"/>
    </location>
</feature>
<dbReference type="InterPro" id="IPR011016">
    <property type="entry name" value="Znf_RING-CH"/>
</dbReference>
<dbReference type="SMART" id="SM00744">
    <property type="entry name" value="RINGv"/>
    <property type="match status" value="1"/>
</dbReference>
<keyword evidence="3" id="KW-0862">Zinc</keyword>
<dbReference type="Proteomes" id="UP000034350">
    <property type="component" value="Unassembled WGS sequence"/>
</dbReference>
<evidence type="ECO:0000313" key="6">
    <source>
        <dbReference type="EMBL" id="KKO76380.1"/>
    </source>
</evidence>
<dbReference type="SMART" id="SM00184">
    <property type="entry name" value="RING"/>
    <property type="match status" value="1"/>
</dbReference>
<dbReference type="Gene3D" id="3.30.40.10">
    <property type="entry name" value="Zinc/RING finger domain, C3HC4 (zinc finger)"/>
    <property type="match status" value="1"/>
</dbReference>
<dbReference type="VEuPathDB" id="MicrosporidiaDB:AAJ76_4000152214"/>
<dbReference type="GO" id="GO:0008270">
    <property type="term" value="F:zinc ion binding"/>
    <property type="evidence" value="ECO:0007669"/>
    <property type="project" value="UniProtKB-KW"/>
</dbReference>
<evidence type="ECO:0000256" key="3">
    <source>
        <dbReference type="ARBA" id="ARBA00022833"/>
    </source>
</evidence>
<dbReference type="GO" id="GO:0005634">
    <property type="term" value="C:nucleus"/>
    <property type="evidence" value="ECO:0007669"/>
    <property type="project" value="TreeGrafter"/>
</dbReference>
<reference evidence="6 7" key="1">
    <citation type="journal article" date="2015" name="Environ. Microbiol.">
        <title>Genome analyses suggest the presence of polyploidy and recent human-driven expansions in eight global populations of the honeybee pathogen Nosema ceranae.</title>
        <authorList>
            <person name="Pelin A."/>
            <person name="Selman M."/>
            <person name="Aris-Brosou S."/>
            <person name="Farinelli L."/>
            <person name="Corradi N."/>
        </authorList>
    </citation>
    <scope>NUCLEOTIDE SEQUENCE [LARGE SCALE GENOMIC DNA]</scope>
    <source>
        <strain evidence="6 7">PA08 1199</strain>
    </source>
</reference>
<dbReference type="OrthoDB" id="2193062at2759"/>
<protein>
    <submittedName>
        <fullName evidence="6">E3 ubiquitin-protein ligase rnf13</fullName>
    </submittedName>
</protein>
<dbReference type="GO" id="GO:0006511">
    <property type="term" value="P:ubiquitin-dependent protein catabolic process"/>
    <property type="evidence" value="ECO:0007669"/>
    <property type="project" value="TreeGrafter"/>
</dbReference>
<dbReference type="InterPro" id="IPR013083">
    <property type="entry name" value="Znf_RING/FYVE/PHD"/>
</dbReference>
<dbReference type="AlphaFoldDB" id="A0A0F9WIJ3"/>
<evidence type="ECO:0000256" key="2">
    <source>
        <dbReference type="ARBA" id="ARBA00022771"/>
    </source>
</evidence>
<keyword evidence="2 4" id="KW-0863">Zinc-finger</keyword>
<proteinExistence type="predicted"/>
<keyword evidence="7" id="KW-1185">Reference proteome</keyword>
<dbReference type="RefSeq" id="XP_024332122.1">
    <property type="nucleotide sequence ID" value="XM_024475519.1"/>
</dbReference>
<name>A0A0F9WIJ3_9MICR</name>
<accession>A0A0F9WIJ3</accession>
<evidence type="ECO:0000313" key="7">
    <source>
        <dbReference type="Proteomes" id="UP000034350"/>
    </source>
</evidence>
<dbReference type="VEuPathDB" id="MicrosporidiaDB:NCER_100687"/>
<dbReference type="EMBL" id="JPQZ01000004">
    <property type="protein sequence ID" value="KKO76380.1"/>
    <property type="molecule type" value="Genomic_DNA"/>
</dbReference>
<dbReference type="PANTHER" id="PTHR45931:SF3">
    <property type="entry name" value="RING ZINC FINGER-CONTAINING PROTEIN"/>
    <property type="match status" value="1"/>
</dbReference>
<organism evidence="6 7">
    <name type="scientific">Vairimorpha ceranae</name>
    <dbReference type="NCBI Taxonomy" id="40302"/>
    <lineage>
        <taxon>Eukaryota</taxon>
        <taxon>Fungi</taxon>
        <taxon>Fungi incertae sedis</taxon>
        <taxon>Microsporidia</taxon>
        <taxon>Nosematidae</taxon>
        <taxon>Vairimorpha</taxon>
    </lineage>
</organism>
<keyword evidence="1" id="KW-0479">Metal-binding</keyword>
<dbReference type="SUPFAM" id="SSF57850">
    <property type="entry name" value="RING/U-box"/>
    <property type="match status" value="1"/>
</dbReference>
<sequence>MNNHEDINNFFTIYFILDNDQEEIRNSVDYTNDGMLESLLSAFASRLGRLNRNGEQYDEHVHRIYRNLSRILTNRSESSSNTSQVPITTNRENSQFFVIFDFFVNGSNVSMEVERPHASLNDTILLFETILSMRENKKKIKKEQLNKFKRFRVTKKMLKDDCTICMNKFKNRELARILPCEHTFHSKCVDKWLTSHSNTCPVCRKELV</sequence>
<dbReference type="Pfam" id="PF13639">
    <property type="entry name" value="zf-RING_2"/>
    <property type="match status" value="1"/>
</dbReference>
<dbReference type="VEuPathDB" id="MicrosporidiaDB:G9O61_00g006680"/>
<gene>
    <name evidence="6" type="ORF">AAJ76_4000152214</name>
</gene>
<evidence type="ECO:0000256" key="4">
    <source>
        <dbReference type="PROSITE-ProRule" id="PRU00175"/>
    </source>
</evidence>
<dbReference type="GeneID" id="36320465"/>
<dbReference type="InterPro" id="IPR001841">
    <property type="entry name" value="Znf_RING"/>
</dbReference>
<evidence type="ECO:0000259" key="5">
    <source>
        <dbReference type="PROSITE" id="PS50089"/>
    </source>
</evidence>
<evidence type="ECO:0000256" key="1">
    <source>
        <dbReference type="ARBA" id="ARBA00022723"/>
    </source>
</evidence>
<comment type="caution">
    <text evidence="6">The sequence shown here is derived from an EMBL/GenBank/DDBJ whole genome shotgun (WGS) entry which is preliminary data.</text>
</comment>
<dbReference type="GO" id="GO:0061630">
    <property type="term" value="F:ubiquitin protein ligase activity"/>
    <property type="evidence" value="ECO:0007669"/>
    <property type="project" value="TreeGrafter"/>
</dbReference>
<dbReference type="PROSITE" id="PS50089">
    <property type="entry name" value="ZF_RING_2"/>
    <property type="match status" value="1"/>
</dbReference>
<dbReference type="InterPro" id="IPR051834">
    <property type="entry name" value="RING_finger_E3_ligase"/>
</dbReference>